<evidence type="ECO:0000313" key="8">
    <source>
        <dbReference type="Proteomes" id="UP001281761"/>
    </source>
</evidence>
<reference evidence="7 8" key="1">
    <citation type="journal article" date="2022" name="bioRxiv">
        <title>Genomics of Preaxostyla Flagellates Illuminates Evolutionary Transitions and the Path Towards Mitochondrial Loss.</title>
        <authorList>
            <person name="Novak L.V.F."/>
            <person name="Treitli S.C."/>
            <person name="Pyrih J."/>
            <person name="Halakuc P."/>
            <person name="Pipaliya S.V."/>
            <person name="Vacek V."/>
            <person name="Brzon O."/>
            <person name="Soukal P."/>
            <person name="Eme L."/>
            <person name="Dacks J.B."/>
            <person name="Karnkowska A."/>
            <person name="Elias M."/>
            <person name="Hampl V."/>
        </authorList>
    </citation>
    <scope>NUCLEOTIDE SEQUENCE [LARGE SCALE GENOMIC DNA]</scope>
    <source>
        <strain evidence="7">NAU3</strain>
        <tissue evidence="7">Gut</tissue>
    </source>
</reference>
<evidence type="ECO:0000313" key="7">
    <source>
        <dbReference type="EMBL" id="KAK2957197.1"/>
    </source>
</evidence>
<dbReference type="Proteomes" id="UP001281761">
    <property type="component" value="Unassembled WGS sequence"/>
</dbReference>
<feature type="region of interest" description="Disordered" evidence="6">
    <location>
        <begin position="190"/>
        <end position="209"/>
    </location>
</feature>
<comment type="similarity">
    <text evidence="4">Belongs to the CFAP96 family.</text>
</comment>
<comment type="caution">
    <text evidence="7">The sequence shown here is derived from an EMBL/GenBank/DDBJ whole genome shotgun (WGS) entry which is preliminary data.</text>
</comment>
<keyword evidence="2" id="KW-0963">Cytoplasm</keyword>
<evidence type="ECO:0000256" key="6">
    <source>
        <dbReference type="SAM" id="MobiDB-lite"/>
    </source>
</evidence>
<feature type="region of interest" description="Disordered" evidence="6">
    <location>
        <begin position="223"/>
        <end position="260"/>
    </location>
</feature>
<keyword evidence="8" id="KW-1185">Reference proteome</keyword>
<dbReference type="PANTHER" id="PTHR31144:SF1">
    <property type="entry name" value="UPF0602 PROTEIN C4ORF47"/>
    <property type="match status" value="1"/>
</dbReference>
<proteinExistence type="inferred from homology"/>
<dbReference type="PANTHER" id="PTHR31144">
    <property type="entry name" value="UPF0602 PROTEIN C4ORF47"/>
    <property type="match status" value="1"/>
</dbReference>
<dbReference type="Pfam" id="PF15239">
    <property type="entry name" value="CFAP96-like"/>
    <property type="match status" value="1"/>
</dbReference>
<feature type="compositionally biased region" description="Polar residues" evidence="6">
    <location>
        <begin position="249"/>
        <end position="258"/>
    </location>
</feature>
<evidence type="ECO:0000256" key="2">
    <source>
        <dbReference type="ARBA" id="ARBA00022490"/>
    </source>
</evidence>
<keyword evidence="3" id="KW-0206">Cytoskeleton</keyword>
<evidence type="ECO:0000256" key="3">
    <source>
        <dbReference type="ARBA" id="ARBA00023212"/>
    </source>
</evidence>
<comment type="subcellular location">
    <subcellularLocation>
        <location evidence="1">Cytoplasm</location>
        <location evidence="1">Cytoskeleton</location>
        <location evidence="1">Microtubule organizing center</location>
        <location evidence="1">Centrosome</location>
    </subcellularLocation>
</comment>
<sequence>MASAVIDGSIAMHDLHITDTFMNPSYITIGDPYKDPKPHICEDRTRGKQFTTNPVKAGRTDGQMIQRGYVPLASGTAYVDMSKLQRQEELKKTKKQISQRAFIPASPPKKAVGRGSWFGCISKPPEHQPETRSVQKLKGDIKPAPRNFLTSPPKRGSYGYRGTGIGKEYEWVSEPYGGDPAKLRKMGLGPKTREERQKSPKPFLATAHGNNDFDRSVYAEYTNKKSTSRTRSAPVRSRQVRHAQPWRGMNSTKPTINSFPEYFSGKEREITTPKTTKIWKPSGTNDLSVPQPSIACLPLKAQTTFNRSMRL</sequence>
<evidence type="ECO:0000256" key="4">
    <source>
        <dbReference type="ARBA" id="ARBA00035656"/>
    </source>
</evidence>
<evidence type="ECO:0000256" key="1">
    <source>
        <dbReference type="ARBA" id="ARBA00004300"/>
    </source>
</evidence>
<name>A0ABQ9Y0D0_9EUKA</name>
<protein>
    <recommendedName>
        <fullName evidence="5">Cilia-and flagella-associated protein 96</fullName>
    </recommendedName>
</protein>
<dbReference type="EMBL" id="JARBJD010000048">
    <property type="protein sequence ID" value="KAK2957197.1"/>
    <property type="molecule type" value="Genomic_DNA"/>
</dbReference>
<organism evidence="7 8">
    <name type="scientific">Blattamonas nauphoetae</name>
    <dbReference type="NCBI Taxonomy" id="2049346"/>
    <lineage>
        <taxon>Eukaryota</taxon>
        <taxon>Metamonada</taxon>
        <taxon>Preaxostyla</taxon>
        <taxon>Oxymonadida</taxon>
        <taxon>Blattamonas</taxon>
    </lineage>
</organism>
<accession>A0ABQ9Y0D0</accession>
<gene>
    <name evidence="7" type="ORF">BLNAU_7791</name>
</gene>
<evidence type="ECO:0000256" key="5">
    <source>
        <dbReference type="ARBA" id="ARBA00035693"/>
    </source>
</evidence>
<dbReference type="InterPro" id="IPR029358">
    <property type="entry name" value="CFAP96"/>
</dbReference>